<organism evidence="11 12">
    <name type="scientific">Opisthorchis viverrini</name>
    <name type="common">Southeast Asian liver fluke</name>
    <dbReference type="NCBI Taxonomy" id="6198"/>
    <lineage>
        <taxon>Eukaryota</taxon>
        <taxon>Metazoa</taxon>
        <taxon>Spiralia</taxon>
        <taxon>Lophotrochozoa</taxon>
        <taxon>Platyhelminthes</taxon>
        <taxon>Trematoda</taxon>
        <taxon>Digenea</taxon>
        <taxon>Opisthorchiida</taxon>
        <taxon>Opisthorchiata</taxon>
        <taxon>Opisthorchiidae</taxon>
        <taxon>Opisthorchis</taxon>
    </lineage>
</organism>
<evidence type="ECO:0000313" key="12">
    <source>
        <dbReference type="Proteomes" id="UP000054324"/>
    </source>
</evidence>
<dbReference type="EMBL" id="KL596623">
    <property type="protein sequence ID" value="KER33614.1"/>
    <property type="molecule type" value="Genomic_DNA"/>
</dbReference>
<dbReference type="RefSeq" id="XP_009162574.1">
    <property type="nucleotide sequence ID" value="XM_009164310.1"/>
</dbReference>
<feature type="domain" description="Protein kinase" evidence="9">
    <location>
        <begin position="1005"/>
        <end position="1370"/>
    </location>
</feature>
<dbReference type="GO" id="GO:0043235">
    <property type="term" value="C:receptor complex"/>
    <property type="evidence" value="ECO:0007669"/>
    <property type="project" value="TreeGrafter"/>
</dbReference>
<dbReference type="InterPro" id="IPR001245">
    <property type="entry name" value="Ser-Thr/Tyr_kinase_cat_dom"/>
</dbReference>
<gene>
    <name evidence="11" type="ORF">T265_00506</name>
</gene>
<dbReference type="InterPro" id="IPR007110">
    <property type="entry name" value="Ig-like_dom"/>
</dbReference>
<evidence type="ECO:0008006" key="13">
    <source>
        <dbReference type="Google" id="ProtNLM"/>
    </source>
</evidence>
<keyword evidence="6" id="KW-0325">Glycoprotein</keyword>
<reference evidence="11 12" key="1">
    <citation type="submission" date="2013-11" db="EMBL/GenBank/DDBJ databases">
        <title>Opisthorchis viverrini - life in the bile duct.</title>
        <authorList>
            <person name="Young N.D."/>
            <person name="Nagarajan N."/>
            <person name="Lin S.J."/>
            <person name="Korhonen P.K."/>
            <person name="Jex A.R."/>
            <person name="Hall R.S."/>
            <person name="Safavi-Hemami H."/>
            <person name="Kaewkong W."/>
            <person name="Bertrand D."/>
            <person name="Gao S."/>
            <person name="Seet Q."/>
            <person name="Wongkham S."/>
            <person name="Teh B.T."/>
            <person name="Wongkham C."/>
            <person name="Intapan P.M."/>
            <person name="Maleewong W."/>
            <person name="Yang X."/>
            <person name="Hu M."/>
            <person name="Wang Z."/>
            <person name="Hofmann A."/>
            <person name="Sternberg P.W."/>
            <person name="Tan P."/>
            <person name="Wang J."/>
            <person name="Gasser R.B."/>
        </authorList>
    </citation>
    <scope>NUCLEOTIDE SEQUENCE [LARGE SCALE GENOMIC DNA]</scope>
</reference>
<evidence type="ECO:0000259" key="9">
    <source>
        <dbReference type="PROSITE" id="PS50011"/>
    </source>
</evidence>
<dbReference type="Proteomes" id="UP000054324">
    <property type="component" value="Unassembled WGS sequence"/>
</dbReference>
<evidence type="ECO:0000313" key="11">
    <source>
        <dbReference type="EMBL" id="KER33614.1"/>
    </source>
</evidence>
<evidence type="ECO:0000256" key="3">
    <source>
        <dbReference type="ARBA" id="ARBA00022989"/>
    </source>
</evidence>
<feature type="region of interest" description="Disordered" evidence="7">
    <location>
        <begin position="1139"/>
        <end position="1165"/>
    </location>
</feature>
<dbReference type="Gene3D" id="1.10.510.10">
    <property type="entry name" value="Transferase(Phosphotransferase) domain 1"/>
    <property type="match status" value="1"/>
</dbReference>
<dbReference type="PROSITE" id="PS50011">
    <property type="entry name" value="PROTEIN_KINASE_DOM"/>
    <property type="match status" value="1"/>
</dbReference>
<dbReference type="InterPro" id="IPR013783">
    <property type="entry name" value="Ig-like_fold"/>
</dbReference>
<dbReference type="GO" id="GO:0007169">
    <property type="term" value="P:cell surface receptor protein tyrosine kinase signaling pathway"/>
    <property type="evidence" value="ECO:0007669"/>
    <property type="project" value="TreeGrafter"/>
</dbReference>
<accession>A0A075AJL9</accession>
<dbReference type="GO" id="GO:0005886">
    <property type="term" value="C:plasma membrane"/>
    <property type="evidence" value="ECO:0007669"/>
    <property type="project" value="TreeGrafter"/>
</dbReference>
<evidence type="ECO:0000259" key="10">
    <source>
        <dbReference type="PROSITE" id="PS50835"/>
    </source>
</evidence>
<dbReference type="Pfam" id="PF07714">
    <property type="entry name" value="PK_Tyr_Ser-Thr"/>
    <property type="match status" value="1"/>
</dbReference>
<evidence type="ECO:0000256" key="4">
    <source>
        <dbReference type="ARBA" id="ARBA00023136"/>
    </source>
</evidence>
<dbReference type="PANTHER" id="PTHR24416">
    <property type="entry name" value="TYROSINE-PROTEIN KINASE RECEPTOR"/>
    <property type="match status" value="1"/>
</dbReference>
<keyword evidence="4 8" id="KW-0472">Membrane</keyword>
<evidence type="ECO:0000256" key="2">
    <source>
        <dbReference type="ARBA" id="ARBA00022692"/>
    </source>
</evidence>
<dbReference type="OrthoDB" id="535945at2759"/>
<dbReference type="KEGG" id="ovi:T265_00506"/>
<keyword evidence="2 8" id="KW-0812">Transmembrane</keyword>
<name>A0A075AJL9_OPIVI</name>
<dbReference type="SUPFAM" id="SSF56112">
    <property type="entry name" value="Protein kinase-like (PK-like)"/>
    <property type="match status" value="1"/>
</dbReference>
<evidence type="ECO:0000256" key="6">
    <source>
        <dbReference type="ARBA" id="ARBA00023180"/>
    </source>
</evidence>
<dbReference type="GO" id="GO:0005524">
    <property type="term" value="F:ATP binding"/>
    <property type="evidence" value="ECO:0007669"/>
    <property type="project" value="InterPro"/>
</dbReference>
<dbReference type="SMART" id="SM00219">
    <property type="entry name" value="TyrKc"/>
    <property type="match status" value="1"/>
</dbReference>
<dbReference type="PANTHER" id="PTHR24416:SF600">
    <property type="entry name" value="PDGF- AND VEGF-RECEPTOR RELATED, ISOFORM J"/>
    <property type="match status" value="1"/>
</dbReference>
<proteinExistence type="predicted"/>
<keyword evidence="3 8" id="KW-1133">Transmembrane helix</keyword>
<sequence length="1405" mass="158710">MTYYRLWWINTIKLNFSTASILLLTCHVTVFCAPDQPGFRHSTASQRYVTTSEPIQNHELKVDLSRQQNVDVSDGTSVITLTCPDGSHWILPHSFPFEEENAYLEVMAGPDGGSTIRFRLSEKTAIRGKQRGLYECHRRARQLLTTVNATWERRSGQPDCCPCCPWFEQHHCIDRWDYPVSPSADHRQVFLYTGSIANTLDRTMHPVVNEPMLVPCPGPFVHREKPDFYAKSTPYQLSLGDTDQLPSTDYEFDPRFGLCLRKMQLQQTTLYIFCKYPNSKWNRMLRIKWPPPPPVLAPEVELQLTELNREQSSSSVQANQSGLQHFAGWKSLNNSIYRVKEGTLLRVDCVASYNDPYIVKQYPRRLCFKWKLVTLPPKKPLLDQLESSMNDSEDNGWKSVRCLPVNRLNTAPKQVYSVSSFNLPPVGSNLLSIECDVLTESRLAPANRQIVWVAPQSAEQNSSKQELLWKIDPLPFGPDFNGTRSTEPNNLFLRLIPGQSGFSVLYWTNHEVGGSPECAWEQLSPFEGRKYRMKISLTRWTDKWHCQLNHSEKSVSVFGRLQFGYGAFHKVLRIYAASSLSGKPQIEGFHGNVFQPIRLNCTHSFEEESIWKEVGLNSLPSYNWTVQYGHSTRYYEGNYVWLEPMSKKYEMCTRLYDYDLIANTSSQQTAEYHPEELLLLNVQQPNITDTVTIIPRGRSTKFRQKALIIRGYPVKVTCLIDSGLLPPIQSPLSTQLWPSVDVTFETIAKKDSETTWILTPLSRGVQRVLETWNVTDRDQHHISCSFNGSQVDLDISIERPISPEILLPNKTSVLMDGAVSVLACSATGVPAPDLAWEMLNSNIGVQNTFVVKECKARNVFENLTLCNLTTSVELSNSSFRCNATNVAGTKFRTVSVVRSLPRVAVSGLRGSSVLYLFVGFSAIVAVILGVATAWYYRSARTALKHGTVLKRTPNILYKEPVEYKKGKKVSISFQKDQTPVMHALSSLLGSFEAASYWAIPQCCLQTSSFRIGLGHYGQISKGWLSPAFLRTYRQSGNTINSDDSLVAVAIKSASEEASSLTCLLNEMSVLSNLSQNKNVAQMIGVLIGTQTDLSDTLLILEYCSHKSLNEFLRDSVDRLKNHERRQKSSVNSYDSGVHSLTEADVGGRPDSENGESKIPRNDPGLTSPKVLSNWRAVSAGTEQHITLFDLYYFAHGIASGVVYLASEGVIHRDLATRNILIDQFLTPKISDFGLAVRINAASATTTVGQRDDSYRIISPRKQLPFRILPPEALGEQMFYLASDIWEFSLLLWQMFHLEVKQPFSQVSTATELLELITADSNSSYPKHPPSLDRPRLVHDELWNLMCQAWEVDYRLRPTAEDFKHLIEDWLNALRVSSEENSHASHYSPITYAEIIQSNGVEPTVT</sequence>
<keyword evidence="12" id="KW-1185">Reference proteome</keyword>
<feature type="domain" description="Ig-like" evidence="10">
    <location>
        <begin position="803"/>
        <end position="895"/>
    </location>
</feature>
<dbReference type="InterPro" id="IPR000719">
    <property type="entry name" value="Prot_kinase_dom"/>
</dbReference>
<keyword evidence="5" id="KW-0675">Receptor</keyword>
<evidence type="ECO:0000256" key="5">
    <source>
        <dbReference type="ARBA" id="ARBA00023170"/>
    </source>
</evidence>
<dbReference type="Gene3D" id="3.30.200.20">
    <property type="entry name" value="Phosphorylase Kinase, domain 1"/>
    <property type="match status" value="1"/>
</dbReference>
<dbReference type="CTD" id="20314694"/>
<protein>
    <recommendedName>
        <fullName evidence="13">Receptor protein-tyrosine kinase</fullName>
    </recommendedName>
</protein>
<evidence type="ECO:0000256" key="8">
    <source>
        <dbReference type="SAM" id="Phobius"/>
    </source>
</evidence>
<comment type="subcellular location">
    <subcellularLocation>
        <location evidence="1">Membrane</location>
        <topology evidence="1">Single-pass membrane protein</topology>
    </subcellularLocation>
</comment>
<dbReference type="PROSITE" id="PS00109">
    <property type="entry name" value="PROTEIN_KINASE_TYR"/>
    <property type="match status" value="1"/>
</dbReference>
<dbReference type="GeneID" id="20314694"/>
<feature type="compositionally biased region" description="Basic and acidic residues" evidence="7">
    <location>
        <begin position="1145"/>
        <end position="1160"/>
    </location>
</feature>
<dbReference type="GO" id="GO:0004714">
    <property type="term" value="F:transmembrane receptor protein tyrosine kinase activity"/>
    <property type="evidence" value="ECO:0007669"/>
    <property type="project" value="TreeGrafter"/>
</dbReference>
<evidence type="ECO:0000256" key="1">
    <source>
        <dbReference type="ARBA" id="ARBA00004167"/>
    </source>
</evidence>
<dbReference type="Gene3D" id="2.60.40.10">
    <property type="entry name" value="Immunoglobulins"/>
    <property type="match status" value="1"/>
</dbReference>
<dbReference type="InterPro" id="IPR008266">
    <property type="entry name" value="Tyr_kinase_AS"/>
</dbReference>
<feature type="transmembrane region" description="Helical" evidence="8">
    <location>
        <begin position="913"/>
        <end position="936"/>
    </location>
</feature>
<dbReference type="PROSITE" id="PS50835">
    <property type="entry name" value="IG_LIKE"/>
    <property type="match status" value="1"/>
</dbReference>
<evidence type="ECO:0000256" key="7">
    <source>
        <dbReference type="SAM" id="MobiDB-lite"/>
    </source>
</evidence>
<dbReference type="InterPro" id="IPR050122">
    <property type="entry name" value="RTK"/>
</dbReference>
<dbReference type="InterPro" id="IPR020635">
    <property type="entry name" value="Tyr_kinase_cat_dom"/>
</dbReference>
<dbReference type="STRING" id="6198.A0A075AJL9"/>
<dbReference type="InterPro" id="IPR011009">
    <property type="entry name" value="Kinase-like_dom_sf"/>
</dbReference>